<name>A0A0C3P9Q6_PISTI</name>
<organism evidence="1 2">
    <name type="scientific">Pisolithus tinctorius Marx 270</name>
    <dbReference type="NCBI Taxonomy" id="870435"/>
    <lineage>
        <taxon>Eukaryota</taxon>
        <taxon>Fungi</taxon>
        <taxon>Dikarya</taxon>
        <taxon>Basidiomycota</taxon>
        <taxon>Agaricomycotina</taxon>
        <taxon>Agaricomycetes</taxon>
        <taxon>Agaricomycetidae</taxon>
        <taxon>Boletales</taxon>
        <taxon>Sclerodermatineae</taxon>
        <taxon>Pisolithaceae</taxon>
        <taxon>Pisolithus</taxon>
    </lineage>
</organism>
<dbReference type="HOGENOM" id="CLU_195668_0_0_1"/>
<dbReference type="Proteomes" id="UP000054217">
    <property type="component" value="Unassembled WGS sequence"/>
</dbReference>
<reference evidence="1 2" key="1">
    <citation type="submission" date="2014-04" db="EMBL/GenBank/DDBJ databases">
        <authorList>
            <consortium name="DOE Joint Genome Institute"/>
            <person name="Kuo A."/>
            <person name="Kohler A."/>
            <person name="Costa M.D."/>
            <person name="Nagy L.G."/>
            <person name="Floudas D."/>
            <person name="Copeland A."/>
            <person name="Barry K.W."/>
            <person name="Cichocki N."/>
            <person name="Veneault-Fourrey C."/>
            <person name="LaButti K."/>
            <person name="Lindquist E.A."/>
            <person name="Lipzen A."/>
            <person name="Lundell T."/>
            <person name="Morin E."/>
            <person name="Murat C."/>
            <person name="Sun H."/>
            <person name="Tunlid A."/>
            <person name="Henrissat B."/>
            <person name="Grigoriev I.V."/>
            <person name="Hibbett D.S."/>
            <person name="Martin F."/>
            <person name="Nordberg H.P."/>
            <person name="Cantor M.N."/>
            <person name="Hua S.X."/>
        </authorList>
    </citation>
    <scope>NUCLEOTIDE SEQUENCE [LARGE SCALE GENOMIC DNA]</scope>
    <source>
        <strain evidence="1 2">Marx 270</strain>
    </source>
</reference>
<sequence length="56" mass="6345">LFSNNWQLIDVIVSSTVTAVLPIFKFHSTAVMNFITMDNIFCAYLSLTLKLMSMVN</sequence>
<dbReference type="InParanoid" id="A0A0C3P9Q6"/>
<dbReference type="EMBL" id="KN831970">
    <property type="protein sequence ID" value="KIO04586.1"/>
    <property type="molecule type" value="Genomic_DNA"/>
</dbReference>
<evidence type="ECO:0000313" key="1">
    <source>
        <dbReference type="EMBL" id="KIO04586.1"/>
    </source>
</evidence>
<gene>
    <name evidence="1" type="ORF">M404DRAFT_93872</name>
</gene>
<reference evidence="2" key="2">
    <citation type="submission" date="2015-01" db="EMBL/GenBank/DDBJ databases">
        <title>Evolutionary Origins and Diversification of the Mycorrhizal Mutualists.</title>
        <authorList>
            <consortium name="DOE Joint Genome Institute"/>
            <consortium name="Mycorrhizal Genomics Consortium"/>
            <person name="Kohler A."/>
            <person name="Kuo A."/>
            <person name="Nagy L.G."/>
            <person name="Floudas D."/>
            <person name="Copeland A."/>
            <person name="Barry K.W."/>
            <person name="Cichocki N."/>
            <person name="Veneault-Fourrey C."/>
            <person name="LaButti K."/>
            <person name="Lindquist E.A."/>
            <person name="Lipzen A."/>
            <person name="Lundell T."/>
            <person name="Morin E."/>
            <person name="Murat C."/>
            <person name="Riley R."/>
            <person name="Ohm R."/>
            <person name="Sun H."/>
            <person name="Tunlid A."/>
            <person name="Henrissat B."/>
            <person name="Grigoriev I.V."/>
            <person name="Hibbett D.S."/>
            <person name="Martin F."/>
        </authorList>
    </citation>
    <scope>NUCLEOTIDE SEQUENCE [LARGE SCALE GENOMIC DNA]</scope>
    <source>
        <strain evidence="2">Marx 270</strain>
    </source>
</reference>
<feature type="non-terminal residue" evidence="1">
    <location>
        <position position="1"/>
    </location>
</feature>
<proteinExistence type="predicted"/>
<dbReference type="OrthoDB" id="2686962at2759"/>
<evidence type="ECO:0000313" key="2">
    <source>
        <dbReference type="Proteomes" id="UP000054217"/>
    </source>
</evidence>
<keyword evidence="2" id="KW-1185">Reference proteome</keyword>
<feature type="non-terminal residue" evidence="1">
    <location>
        <position position="56"/>
    </location>
</feature>
<protein>
    <submittedName>
        <fullName evidence="1">Uncharacterized protein</fullName>
    </submittedName>
</protein>
<dbReference type="AlphaFoldDB" id="A0A0C3P9Q6"/>
<accession>A0A0C3P9Q6</accession>